<dbReference type="Pfam" id="PF19798">
    <property type="entry name" value="Sulfotransfer_5"/>
    <property type="match status" value="1"/>
</dbReference>
<accession>A0AA90Z3K5</accession>
<sequence>MHKILALWAVPRSTSTAFEWMMRQRGDLDCLHEPFGEAWYQGEDPLWHRFQPGDVTTPGLTLDSVWQDIQQRAKQGPVFLKDFPHYINHMWDAEFLSHFTHAFLIRDPAKTITSMYKQWPDFAEGEVGFPEQRALFDLLTALNGTPPPVIESDDLLEDPHGMTRAFCDAVGIPFIQEALTWEPGGDPSALSWWDGGSFHGNLAKSTGLAPQPRTHIDIADAPDRVKQVHRRMKPHYDHLYRHRLTH</sequence>
<gene>
    <name evidence="1" type="ORF">GS634_17885</name>
</gene>
<dbReference type="EMBL" id="WVRA01000007">
    <property type="protein sequence ID" value="NOE19999.1"/>
    <property type="molecule type" value="Genomic_DNA"/>
</dbReference>
<organism evidence="1 2">
    <name type="scientific">Ruegeria atlantica</name>
    <dbReference type="NCBI Taxonomy" id="81569"/>
    <lineage>
        <taxon>Bacteria</taxon>
        <taxon>Pseudomonadati</taxon>
        <taxon>Pseudomonadota</taxon>
        <taxon>Alphaproteobacteria</taxon>
        <taxon>Rhodobacterales</taxon>
        <taxon>Roseobacteraceae</taxon>
        <taxon>Ruegeria</taxon>
    </lineage>
</organism>
<comment type="caution">
    <text evidence="1">The sequence shown here is derived from an EMBL/GenBank/DDBJ whole genome shotgun (WGS) entry which is preliminary data.</text>
</comment>
<name>A0AA90Z3K5_9RHOB</name>
<dbReference type="InterPro" id="IPR027417">
    <property type="entry name" value="P-loop_NTPase"/>
</dbReference>
<dbReference type="PANTHER" id="PTHR48312:SF1">
    <property type="entry name" value="SULFOTRANSFERASE"/>
    <property type="match status" value="1"/>
</dbReference>
<proteinExistence type="predicted"/>
<dbReference type="Proteomes" id="UP000597886">
    <property type="component" value="Unassembled WGS sequence"/>
</dbReference>
<dbReference type="RefSeq" id="WP_171331433.1">
    <property type="nucleotide sequence ID" value="NZ_WVRA01000007.1"/>
</dbReference>
<evidence type="ECO:0000313" key="2">
    <source>
        <dbReference type="Proteomes" id="UP000597886"/>
    </source>
</evidence>
<evidence type="ECO:0000313" key="1">
    <source>
        <dbReference type="EMBL" id="NOE19999.1"/>
    </source>
</evidence>
<reference evidence="1" key="1">
    <citation type="submission" date="2019-12" db="EMBL/GenBank/DDBJ databases">
        <title>Ruegeria JWLKs population differentiation of coral mucus and skeleton niches.</title>
        <authorList>
            <person name="Luo D."/>
        </authorList>
    </citation>
    <scope>NUCLEOTIDE SEQUENCE</scope>
    <source>
        <strain evidence="1">HKCCD6181</strain>
    </source>
</reference>
<dbReference type="SUPFAM" id="SSF52540">
    <property type="entry name" value="P-loop containing nucleoside triphosphate hydrolases"/>
    <property type="match status" value="1"/>
</dbReference>
<protein>
    <submittedName>
        <fullName evidence="1">Sulfotransferase family protein</fullName>
    </submittedName>
</protein>
<dbReference type="AlphaFoldDB" id="A0AA90Z3K5"/>
<dbReference type="PANTHER" id="PTHR48312">
    <property type="match status" value="1"/>
</dbReference>
<dbReference type="Gene3D" id="3.40.50.300">
    <property type="entry name" value="P-loop containing nucleotide triphosphate hydrolases"/>
    <property type="match status" value="1"/>
</dbReference>